<organism evidence="3 4">
    <name type="scientific">Halorubrum ezzemoulense</name>
    <name type="common">Halorubrum chaoviator</name>
    <dbReference type="NCBI Taxonomy" id="337243"/>
    <lineage>
        <taxon>Archaea</taxon>
        <taxon>Methanobacteriati</taxon>
        <taxon>Methanobacteriota</taxon>
        <taxon>Stenosarchaea group</taxon>
        <taxon>Halobacteria</taxon>
        <taxon>Halobacteriales</taxon>
        <taxon>Haloferacaceae</taxon>
        <taxon>Halorubrum</taxon>
    </lineage>
</organism>
<dbReference type="EMBL" id="NHPB01000109">
    <property type="protein sequence ID" value="OYR67392.1"/>
    <property type="molecule type" value="Genomic_DNA"/>
</dbReference>
<keyword evidence="1" id="KW-0472">Membrane</keyword>
<feature type="domain" description="Archaeal Type IV pilin N-terminal" evidence="2">
    <location>
        <begin position="6"/>
        <end position="86"/>
    </location>
</feature>
<gene>
    <name evidence="3" type="ORF">DJ78_15825</name>
</gene>
<evidence type="ECO:0000313" key="4">
    <source>
        <dbReference type="Proteomes" id="UP000216758"/>
    </source>
</evidence>
<dbReference type="OrthoDB" id="118020at2157"/>
<accession>A0A256JG57</accession>
<dbReference type="RefSeq" id="WP_094583552.1">
    <property type="nucleotide sequence ID" value="NZ_NHPB01000109.1"/>
</dbReference>
<evidence type="ECO:0000259" key="2">
    <source>
        <dbReference type="Pfam" id="PF07790"/>
    </source>
</evidence>
<dbReference type="InterPro" id="IPR013373">
    <property type="entry name" value="Flagellin/pilin_N_arc"/>
</dbReference>
<comment type="caution">
    <text evidence="3">The sequence shown here is derived from an EMBL/GenBank/DDBJ whole genome shotgun (WGS) entry which is preliminary data.</text>
</comment>
<dbReference type="InterPro" id="IPR012859">
    <property type="entry name" value="Pilin_N_archaeal"/>
</dbReference>
<name>A0A256JG57_HALEZ</name>
<feature type="transmembrane region" description="Helical" evidence="1">
    <location>
        <begin position="12"/>
        <end position="33"/>
    </location>
</feature>
<dbReference type="Proteomes" id="UP000216758">
    <property type="component" value="Unassembled WGS sequence"/>
</dbReference>
<sequence length="185" mass="19789">MATTDRGVTSVVSTILLVAIVLVLGVTISVYSLDITDDLNEPAPNVAETSAEFVPGGGTDEQVVRTTHIAGDRVAIKDLEIIVRASGPDVDTQARLVNLPSTASSRLLDENIEGNEDLIDQRSGSARLITDDGVDFWSPGSTIEFRVNSGTADYRDGNTPDADELEVVIVHTPSKSIIIEQNFRP</sequence>
<keyword evidence="1" id="KW-1133">Transmembrane helix</keyword>
<evidence type="ECO:0000256" key="1">
    <source>
        <dbReference type="SAM" id="Phobius"/>
    </source>
</evidence>
<evidence type="ECO:0000313" key="3">
    <source>
        <dbReference type="EMBL" id="OYR67392.1"/>
    </source>
</evidence>
<keyword evidence="1" id="KW-0812">Transmembrane</keyword>
<dbReference type="NCBIfam" id="TIGR02537">
    <property type="entry name" value="arch_flag_Nterm"/>
    <property type="match status" value="1"/>
</dbReference>
<reference evidence="3 4" key="1">
    <citation type="journal article" date="2014" name="Front. Microbiol.">
        <title>Population and genomic analysis of the genus Halorubrum.</title>
        <authorList>
            <person name="Fullmer M.S."/>
            <person name="Soucy S.M."/>
            <person name="Swithers K.S."/>
            <person name="Makkay A.M."/>
            <person name="Wheeler R."/>
            <person name="Ventosa A."/>
            <person name="Gogarten J.P."/>
            <person name="Papke R.T."/>
        </authorList>
    </citation>
    <scope>NUCLEOTIDE SEQUENCE [LARGE SCALE GENOMIC DNA]</scope>
    <source>
        <strain evidence="3 4">G37</strain>
    </source>
</reference>
<protein>
    <submittedName>
        <fullName evidence="3">Type IV pilin</fullName>
    </submittedName>
</protein>
<dbReference type="AlphaFoldDB" id="A0A256JG57"/>
<dbReference type="Pfam" id="PF07790">
    <property type="entry name" value="Pilin_N"/>
    <property type="match status" value="1"/>
</dbReference>
<proteinExistence type="predicted"/>